<organism evidence="2 3">
    <name type="scientific">Streptomyces tremellae</name>
    <dbReference type="NCBI Taxonomy" id="1124239"/>
    <lineage>
        <taxon>Bacteria</taxon>
        <taxon>Bacillati</taxon>
        <taxon>Actinomycetota</taxon>
        <taxon>Actinomycetes</taxon>
        <taxon>Kitasatosporales</taxon>
        <taxon>Streptomycetaceae</taxon>
        <taxon>Streptomyces</taxon>
    </lineage>
</organism>
<name>A0ABP7DX20_9ACTN</name>
<evidence type="ECO:0008006" key="4">
    <source>
        <dbReference type="Google" id="ProtNLM"/>
    </source>
</evidence>
<keyword evidence="3" id="KW-1185">Reference proteome</keyword>
<gene>
    <name evidence="2" type="ORF">GCM10023082_03970</name>
</gene>
<feature type="region of interest" description="Disordered" evidence="1">
    <location>
        <begin position="1"/>
        <end position="21"/>
    </location>
</feature>
<protein>
    <recommendedName>
        <fullName evidence="4">SRPBCC family protein</fullName>
    </recommendedName>
</protein>
<dbReference type="EMBL" id="BAABEP010000002">
    <property type="protein sequence ID" value="GAA3709218.1"/>
    <property type="molecule type" value="Genomic_DNA"/>
</dbReference>
<sequence length="188" mass="21368">MNAGDASTRPHHDRPETFMDAPFPTSLEDLAVEMTRHGWELSWHRDYGTARIEGSRRGGAAVMATARYTLKKGWVTRFYVIGSVDDGWTEWLRVRRAGLVHFIASSRLPLDAPRWAVSSSKCRCRKGAQPTLWRALHLLVGIQLDRLSNHGAEQEKRAYRCHLDARRWHLTSQAERTPGPWRGTAAAL</sequence>
<proteinExistence type="predicted"/>
<accession>A0ABP7DX20</accession>
<feature type="compositionally biased region" description="Basic and acidic residues" evidence="1">
    <location>
        <begin position="8"/>
        <end position="17"/>
    </location>
</feature>
<reference evidence="3" key="1">
    <citation type="journal article" date="2019" name="Int. J. Syst. Evol. Microbiol.">
        <title>The Global Catalogue of Microorganisms (GCM) 10K type strain sequencing project: providing services to taxonomists for standard genome sequencing and annotation.</title>
        <authorList>
            <consortium name="The Broad Institute Genomics Platform"/>
            <consortium name="The Broad Institute Genome Sequencing Center for Infectious Disease"/>
            <person name="Wu L."/>
            <person name="Ma J."/>
        </authorList>
    </citation>
    <scope>NUCLEOTIDE SEQUENCE [LARGE SCALE GENOMIC DNA]</scope>
    <source>
        <strain evidence="3">JCM 30846</strain>
    </source>
</reference>
<evidence type="ECO:0000313" key="3">
    <source>
        <dbReference type="Proteomes" id="UP001499884"/>
    </source>
</evidence>
<evidence type="ECO:0000313" key="2">
    <source>
        <dbReference type="EMBL" id="GAA3709218.1"/>
    </source>
</evidence>
<comment type="caution">
    <text evidence="2">The sequence shown here is derived from an EMBL/GenBank/DDBJ whole genome shotgun (WGS) entry which is preliminary data.</text>
</comment>
<evidence type="ECO:0000256" key="1">
    <source>
        <dbReference type="SAM" id="MobiDB-lite"/>
    </source>
</evidence>
<dbReference type="Proteomes" id="UP001499884">
    <property type="component" value="Unassembled WGS sequence"/>
</dbReference>